<feature type="coiled-coil region" evidence="1">
    <location>
        <begin position="95"/>
        <end position="125"/>
    </location>
</feature>
<keyword evidence="1" id="KW-0175">Coiled coil</keyword>
<keyword evidence="4" id="KW-1185">Reference proteome</keyword>
<name>A0A6I2USR7_9FIRM</name>
<comment type="caution">
    <text evidence="3">The sequence shown here is derived from an EMBL/GenBank/DDBJ whole genome shotgun (WGS) entry which is preliminary data.</text>
</comment>
<accession>A0A6I2USR7</accession>
<evidence type="ECO:0000313" key="3">
    <source>
        <dbReference type="EMBL" id="MSV25248.1"/>
    </source>
</evidence>
<keyword evidence="2" id="KW-0812">Transmembrane</keyword>
<evidence type="ECO:0000256" key="2">
    <source>
        <dbReference type="SAM" id="Phobius"/>
    </source>
</evidence>
<proteinExistence type="predicted"/>
<gene>
    <name evidence="3" type="ORF">FYJ78_08670</name>
</gene>
<reference evidence="3 4" key="1">
    <citation type="submission" date="2019-08" db="EMBL/GenBank/DDBJ databases">
        <title>In-depth cultivation of the pig gut microbiome towards novel bacterial diversity and tailored functional studies.</title>
        <authorList>
            <person name="Wylensek D."/>
            <person name="Hitch T.C.A."/>
            <person name="Clavel T."/>
        </authorList>
    </citation>
    <scope>NUCLEOTIDE SEQUENCE [LARGE SCALE GENOMIC DNA]</scope>
    <source>
        <strain evidence="4">WCA-380-WT-3B3</strain>
    </source>
</reference>
<protein>
    <submittedName>
        <fullName evidence="3">Uncharacterized protein</fullName>
    </submittedName>
</protein>
<sequence>MILYMMALAALILLILLYRYLPNKKIFACFCLTLAVAGLIVYYVWPRPEPPKTALSESEQWERSQQQQIFAAWYAGYQKDLNELDRNWQWYHHILENFKENNISIQTTYQRLQQLEKDSQSLRDRIAHNAPPAALNDGCYDLLAEVMKKTSAYADAQYRTIALTKAAADPASMRAESQTEQSRILQSVMIRESPVGLYTAKEITAIRDYLDIREDLPSPQ</sequence>
<keyword evidence="2" id="KW-0472">Membrane</keyword>
<feature type="transmembrane region" description="Helical" evidence="2">
    <location>
        <begin position="6"/>
        <end position="21"/>
    </location>
</feature>
<organism evidence="3 4">
    <name type="scientific">Selenomonas montiformis</name>
    <dbReference type="NCBI Taxonomy" id="2652285"/>
    <lineage>
        <taxon>Bacteria</taxon>
        <taxon>Bacillati</taxon>
        <taxon>Bacillota</taxon>
        <taxon>Negativicutes</taxon>
        <taxon>Selenomonadales</taxon>
        <taxon>Selenomonadaceae</taxon>
        <taxon>Selenomonas</taxon>
    </lineage>
</organism>
<feature type="transmembrane region" description="Helical" evidence="2">
    <location>
        <begin position="26"/>
        <end position="45"/>
    </location>
</feature>
<evidence type="ECO:0000313" key="4">
    <source>
        <dbReference type="Proteomes" id="UP000430222"/>
    </source>
</evidence>
<evidence type="ECO:0000256" key="1">
    <source>
        <dbReference type="SAM" id="Coils"/>
    </source>
</evidence>
<keyword evidence="2" id="KW-1133">Transmembrane helix</keyword>
<dbReference type="EMBL" id="VUNL01000009">
    <property type="protein sequence ID" value="MSV25248.1"/>
    <property type="molecule type" value="Genomic_DNA"/>
</dbReference>
<dbReference type="AlphaFoldDB" id="A0A6I2USR7"/>
<dbReference type="Proteomes" id="UP000430222">
    <property type="component" value="Unassembled WGS sequence"/>
</dbReference>
<dbReference type="RefSeq" id="WP_154621029.1">
    <property type="nucleotide sequence ID" value="NZ_VUNL01000009.1"/>
</dbReference>